<dbReference type="Proteomes" id="UP000298663">
    <property type="component" value="Chromosome X"/>
</dbReference>
<protein>
    <submittedName>
        <fullName evidence="2">Uncharacterized protein</fullName>
    </submittedName>
</protein>
<dbReference type="InterPro" id="IPR022559">
    <property type="entry name" value="SUP-1-like"/>
</dbReference>
<dbReference type="PANTHER" id="PTHR34149">
    <property type="entry name" value="PROTEIN CBG11905-RELATED"/>
    <property type="match status" value="1"/>
</dbReference>
<dbReference type="AlphaFoldDB" id="A0A4V6YSZ7"/>
<accession>A0A4V6YSZ7</accession>
<dbReference type="EMBL" id="CM016762">
    <property type="protein sequence ID" value="TMS39673.1"/>
    <property type="molecule type" value="Genomic_DNA"/>
</dbReference>
<reference evidence="2 3" key="1">
    <citation type="journal article" date="2015" name="Genome Biol.">
        <title>Comparative genomics of Steinernema reveals deeply conserved gene regulatory networks.</title>
        <authorList>
            <person name="Dillman A.R."/>
            <person name="Macchietto M."/>
            <person name="Porter C.F."/>
            <person name="Rogers A."/>
            <person name="Williams B."/>
            <person name="Antoshechkin I."/>
            <person name="Lee M.M."/>
            <person name="Goodwin Z."/>
            <person name="Lu X."/>
            <person name="Lewis E.E."/>
            <person name="Goodrich-Blair H."/>
            <person name="Stock S.P."/>
            <person name="Adams B.J."/>
            <person name="Sternberg P.W."/>
            <person name="Mortazavi A."/>
        </authorList>
    </citation>
    <scope>NUCLEOTIDE SEQUENCE [LARGE SCALE GENOMIC DNA]</scope>
    <source>
        <strain evidence="2 3">ALL</strain>
    </source>
</reference>
<name>A0A4V6YSZ7_STECR</name>
<gene>
    <name evidence="2" type="ORF">L596_006160</name>
</gene>
<dbReference type="PANTHER" id="PTHR34149:SF12">
    <property type="entry name" value="MEMBRANE PROTEIN UL56"/>
    <property type="match status" value="1"/>
</dbReference>
<proteinExistence type="predicted"/>
<dbReference type="OrthoDB" id="5856120at2759"/>
<feature type="transmembrane region" description="Helical" evidence="1">
    <location>
        <begin position="67"/>
        <end position="87"/>
    </location>
</feature>
<evidence type="ECO:0000313" key="2">
    <source>
        <dbReference type="EMBL" id="TMS39673.1"/>
    </source>
</evidence>
<evidence type="ECO:0000256" key="1">
    <source>
        <dbReference type="SAM" id="Phobius"/>
    </source>
</evidence>
<keyword evidence="1" id="KW-1133">Transmembrane helix</keyword>
<feature type="transmembrane region" description="Helical" evidence="1">
    <location>
        <begin position="140"/>
        <end position="162"/>
    </location>
</feature>
<sequence length="168" mass="18236">MQPKAVERSQSIKVSLERQPSHVYVLARPSDADSSISALPDGSALITEPVLANGDTFCVLPTNMRCLCLLLTVLLIISLGAAIGNSIQNSGFKSVSYCKPVGTHSLVGTLCPKESMFVYYACCKDDVHSETTFCCPQAKIWLIVAMISVVLSFFVGILYTIIRYLCCC</sequence>
<evidence type="ECO:0000313" key="3">
    <source>
        <dbReference type="Proteomes" id="UP000298663"/>
    </source>
</evidence>
<keyword evidence="1" id="KW-0812">Transmembrane</keyword>
<organism evidence="2 3">
    <name type="scientific">Steinernema carpocapsae</name>
    <name type="common">Entomopathogenic nematode</name>
    <dbReference type="NCBI Taxonomy" id="34508"/>
    <lineage>
        <taxon>Eukaryota</taxon>
        <taxon>Metazoa</taxon>
        <taxon>Ecdysozoa</taxon>
        <taxon>Nematoda</taxon>
        <taxon>Chromadorea</taxon>
        <taxon>Rhabditida</taxon>
        <taxon>Tylenchina</taxon>
        <taxon>Panagrolaimomorpha</taxon>
        <taxon>Strongyloidoidea</taxon>
        <taxon>Steinernematidae</taxon>
        <taxon>Steinernema</taxon>
    </lineage>
</organism>
<keyword evidence="3" id="KW-1185">Reference proteome</keyword>
<keyword evidence="1" id="KW-0472">Membrane</keyword>
<dbReference type="Pfam" id="PF10853">
    <property type="entry name" value="DUF2650"/>
    <property type="match status" value="1"/>
</dbReference>
<reference evidence="2 3" key="2">
    <citation type="journal article" date="2019" name="G3 (Bethesda)">
        <title>Hybrid Assembly of the Genome of the Entomopathogenic Nematode Steinernema carpocapsae Identifies the X-Chromosome.</title>
        <authorList>
            <person name="Serra L."/>
            <person name="Macchietto M."/>
            <person name="Macias-Munoz A."/>
            <person name="McGill C.J."/>
            <person name="Rodriguez I.M."/>
            <person name="Rodriguez B."/>
            <person name="Murad R."/>
            <person name="Mortazavi A."/>
        </authorList>
    </citation>
    <scope>NUCLEOTIDE SEQUENCE [LARGE SCALE GENOMIC DNA]</scope>
    <source>
        <strain evidence="2 3">ALL</strain>
    </source>
</reference>